<evidence type="ECO:0000256" key="1">
    <source>
        <dbReference type="SAM" id="SignalP"/>
    </source>
</evidence>
<evidence type="ECO:0000313" key="2">
    <source>
        <dbReference type="EMBL" id="GHB58341.1"/>
    </source>
</evidence>
<reference evidence="2 3" key="1">
    <citation type="journal article" date="2014" name="Int. J. Syst. Evol. Microbiol.">
        <title>Complete genome sequence of Corynebacterium casei LMG S-19264T (=DSM 44701T), isolated from a smear-ripened cheese.</title>
        <authorList>
            <consortium name="US DOE Joint Genome Institute (JGI-PGF)"/>
            <person name="Walter F."/>
            <person name="Albersmeier A."/>
            <person name="Kalinowski J."/>
            <person name="Ruckert C."/>
        </authorList>
    </citation>
    <scope>NUCLEOTIDE SEQUENCE [LARGE SCALE GENOMIC DNA]</scope>
    <source>
        <strain evidence="2 3">KCTC 12866</strain>
    </source>
</reference>
<proteinExistence type="predicted"/>
<keyword evidence="3" id="KW-1185">Reference proteome</keyword>
<name>A0A8J3G7P4_9BACT</name>
<sequence length="162" mass="17592">MKQIAALVLTFILSSTLTRAQQLGGSPELTVLTKSDLMVQSVLTSASSVQVGQTGEIVSYQQGSFNRQNINPNAGENSLRLVQQGNFNNMDLNVLGEGNNYQFSQLGNNNDLQLRSLEASNNTLQIVQRGNDNQLIDNSSGLLNRPIRIEQSGGMKILINGQ</sequence>
<comment type="caution">
    <text evidence="2">The sequence shown here is derived from an EMBL/GenBank/DDBJ whole genome shotgun (WGS) entry which is preliminary data.</text>
</comment>
<dbReference type="AlphaFoldDB" id="A0A8J3G7P4"/>
<dbReference type="RefSeq" id="WP_189563216.1">
    <property type="nucleotide sequence ID" value="NZ_BMXF01000001.1"/>
</dbReference>
<keyword evidence="1" id="KW-0732">Signal</keyword>
<feature type="signal peptide" evidence="1">
    <location>
        <begin position="1"/>
        <end position="20"/>
    </location>
</feature>
<protein>
    <recommendedName>
        <fullName evidence="4">Curlin associated repeat-containing protein</fullName>
    </recommendedName>
</protein>
<feature type="chain" id="PRO_5035223104" description="Curlin associated repeat-containing protein" evidence="1">
    <location>
        <begin position="21"/>
        <end position="162"/>
    </location>
</feature>
<evidence type="ECO:0000313" key="3">
    <source>
        <dbReference type="Proteomes" id="UP000598271"/>
    </source>
</evidence>
<gene>
    <name evidence="2" type="ORF">GCM10007390_09790</name>
</gene>
<accession>A0A8J3G7P4</accession>
<organism evidence="2 3">
    <name type="scientific">Persicitalea jodogahamensis</name>
    <dbReference type="NCBI Taxonomy" id="402147"/>
    <lineage>
        <taxon>Bacteria</taxon>
        <taxon>Pseudomonadati</taxon>
        <taxon>Bacteroidota</taxon>
        <taxon>Cytophagia</taxon>
        <taxon>Cytophagales</taxon>
        <taxon>Spirosomataceae</taxon>
        <taxon>Persicitalea</taxon>
    </lineage>
</organism>
<dbReference type="Proteomes" id="UP000598271">
    <property type="component" value="Unassembled WGS sequence"/>
</dbReference>
<evidence type="ECO:0008006" key="4">
    <source>
        <dbReference type="Google" id="ProtNLM"/>
    </source>
</evidence>
<dbReference type="EMBL" id="BMXF01000001">
    <property type="protein sequence ID" value="GHB58341.1"/>
    <property type="molecule type" value="Genomic_DNA"/>
</dbReference>